<protein>
    <recommendedName>
        <fullName evidence="4">Carboxylesterase type B domain-containing protein</fullName>
    </recommendedName>
</protein>
<feature type="domain" description="Carboxylesterase type B" evidence="4">
    <location>
        <begin position="570"/>
        <end position="1080"/>
    </location>
</feature>
<feature type="chain" id="PRO_5018980810" description="Carboxylesterase type B domain-containing protein" evidence="3">
    <location>
        <begin position="20"/>
        <end position="1111"/>
    </location>
</feature>
<keyword evidence="6" id="KW-1185">Reference proteome</keyword>
<evidence type="ECO:0000256" key="2">
    <source>
        <dbReference type="ARBA" id="ARBA00022801"/>
    </source>
</evidence>
<comment type="caution">
    <text evidence="5">The sequence shown here is derived from an EMBL/GenBank/DDBJ whole genome shotgun (WGS) entry which is preliminary data.</text>
</comment>
<evidence type="ECO:0000259" key="4">
    <source>
        <dbReference type="Pfam" id="PF00135"/>
    </source>
</evidence>
<dbReference type="OrthoDB" id="408631at2759"/>
<dbReference type="STRING" id="231916.A0A409VI02"/>
<keyword evidence="3" id="KW-0732">Signal</keyword>
<dbReference type="Pfam" id="PF00135">
    <property type="entry name" value="COesterase"/>
    <property type="match status" value="2"/>
</dbReference>
<dbReference type="EMBL" id="NHYE01005643">
    <property type="protein sequence ID" value="PPQ65888.1"/>
    <property type="molecule type" value="Genomic_DNA"/>
</dbReference>
<dbReference type="PROSITE" id="PS00122">
    <property type="entry name" value="CARBOXYLESTERASE_B_1"/>
    <property type="match status" value="1"/>
</dbReference>
<dbReference type="GO" id="GO:0016787">
    <property type="term" value="F:hydrolase activity"/>
    <property type="evidence" value="ECO:0007669"/>
    <property type="project" value="UniProtKB-KW"/>
</dbReference>
<dbReference type="SUPFAM" id="SSF53474">
    <property type="entry name" value="alpha/beta-Hydrolases"/>
    <property type="match status" value="2"/>
</dbReference>
<gene>
    <name evidence="5" type="ORF">CVT26_000908</name>
</gene>
<dbReference type="InterPro" id="IPR019826">
    <property type="entry name" value="Carboxylesterase_B_AS"/>
</dbReference>
<evidence type="ECO:0000313" key="6">
    <source>
        <dbReference type="Proteomes" id="UP000284706"/>
    </source>
</evidence>
<proteinExistence type="inferred from homology"/>
<sequence length="1111" mass="120505">MHLRNLLCLITLSVAFVLAAPVTVTLENATVVGTTDDVVERFLGIPFALPPLNEFRYRLPDAYPGYAGTFDATNFGPSCPQQRTNLPIFTGIVANISDLLADTLYSLEIPDSEDCLTLNVVRPAGAGPSSKLPVLVFLYEGNFEFGGSSLYDGGIVVSRSIDLGVPLVYVSINYRVSGFGFLASKEVQAAGVGNLGLHDQQMGLRWVQKYISVFGGDPTKVTIWGGGAGAISVSLHMLYNRGNPEGLFRAAFMQSGAPLPVGNVTDGQKYYDFIVENTGCADSHDTLACLRTVPYDNLKATIFESPGALSYQSLDLAWLPRIDGAFLADHPQKLVQRGEVARIPYITGNCDDEGTLYALSSLNITTTAEFAHYIRTNFFPIATEDQITQVAAQYPQDAAQGSPFDTGDLNAITPQYKRIAAVLGDAAYQAPRRWFLQNTSPTNPDVWAYRLTPYQRHGSDISSTYGQSDMADYLISFAATLDPNAQSLQTFQWPKFSLSSPQLLTFLDGLPALAMTTDTHRLEGTALLTNITLFGSTTLLYSQLPMRALLTVGFLAGAIALVASAPAIPAVTLDSGTFIGTTDLVTDKFLGIPFAQPPVGDLRYRLPQPIPAYTGTHDATSFGPACPQQAIDLPIVSGLVANVTDFLVNSIYGLVFPDSEDCLTLNVVRPSVATTSSKLPVLVWIFGGGFEVGDPSMYDGGVIVERSIELGDPVIYVSINYRLTGFGFLASKEVKAAGVGNLGLQDQRQALRWVQKYISHFGGDPTKVTIWGESAGAISVSLQMLTNGGNTEGLFRAAFMESGSPIPVGDITHGQKYYDFIVANTGCAGSSDTLSCLRTVPYDKLKAAINLTPGIFSFQSLNLAWLPRTDGVFLTGNPQQLVQQGQIANIPFITGDCDDEGTLFSLSTLNITTDAEFVDYVKSNYFPGATQDQEAQLTQLYPQDITQGSPFDTGDFNAITPQFKRLAAFQGDGVFQAPRRWFLQNTLPKNPNVWAFRMSSLLTEGEYADQRLIAAIVSKRLKSFPVVGSVHGSDILNVYGGGEMEDYLIRFAATLNPNSQSLLSFQWPKYDLKNRQLLTFLDGLIPLTITTDTYRQEAMQFLTNVTLANPI</sequence>
<reference evidence="5 6" key="1">
    <citation type="journal article" date="2018" name="Evol. Lett.">
        <title>Horizontal gene cluster transfer increased hallucinogenic mushroom diversity.</title>
        <authorList>
            <person name="Reynolds H.T."/>
            <person name="Vijayakumar V."/>
            <person name="Gluck-Thaler E."/>
            <person name="Korotkin H.B."/>
            <person name="Matheny P.B."/>
            <person name="Slot J.C."/>
        </authorList>
    </citation>
    <scope>NUCLEOTIDE SEQUENCE [LARGE SCALE GENOMIC DNA]</scope>
    <source>
        <strain evidence="5 6">SRW20</strain>
    </source>
</reference>
<evidence type="ECO:0000313" key="5">
    <source>
        <dbReference type="EMBL" id="PPQ65888.1"/>
    </source>
</evidence>
<comment type="similarity">
    <text evidence="1">Belongs to the type-B carboxylesterase/lipase family.</text>
</comment>
<dbReference type="InterPro" id="IPR029058">
    <property type="entry name" value="AB_hydrolase_fold"/>
</dbReference>
<dbReference type="InterPro" id="IPR050309">
    <property type="entry name" value="Type-B_Carboxylest/Lipase"/>
</dbReference>
<dbReference type="InterPro" id="IPR002018">
    <property type="entry name" value="CarbesteraseB"/>
</dbReference>
<evidence type="ECO:0000256" key="3">
    <source>
        <dbReference type="SAM" id="SignalP"/>
    </source>
</evidence>
<keyword evidence="2" id="KW-0378">Hydrolase</keyword>
<dbReference type="InParanoid" id="A0A409VI02"/>
<organism evidence="5 6">
    <name type="scientific">Gymnopilus dilepis</name>
    <dbReference type="NCBI Taxonomy" id="231916"/>
    <lineage>
        <taxon>Eukaryota</taxon>
        <taxon>Fungi</taxon>
        <taxon>Dikarya</taxon>
        <taxon>Basidiomycota</taxon>
        <taxon>Agaricomycotina</taxon>
        <taxon>Agaricomycetes</taxon>
        <taxon>Agaricomycetidae</taxon>
        <taxon>Agaricales</taxon>
        <taxon>Agaricineae</taxon>
        <taxon>Hymenogastraceae</taxon>
        <taxon>Gymnopilus</taxon>
    </lineage>
</organism>
<dbReference type="PANTHER" id="PTHR11559">
    <property type="entry name" value="CARBOXYLESTERASE"/>
    <property type="match status" value="1"/>
</dbReference>
<dbReference type="Gene3D" id="3.40.50.1820">
    <property type="entry name" value="alpha/beta hydrolase"/>
    <property type="match status" value="2"/>
</dbReference>
<dbReference type="Proteomes" id="UP000284706">
    <property type="component" value="Unassembled WGS sequence"/>
</dbReference>
<dbReference type="PROSITE" id="PS00941">
    <property type="entry name" value="CARBOXYLESTERASE_B_2"/>
    <property type="match status" value="2"/>
</dbReference>
<name>A0A409VI02_9AGAR</name>
<dbReference type="AlphaFoldDB" id="A0A409VI02"/>
<evidence type="ECO:0000256" key="1">
    <source>
        <dbReference type="ARBA" id="ARBA00005964"/>
    </source>
</evidence>
<feature type="signal peptide" evidence="3">
    <location>
        <begin position="1"/>
        <end position="19"/>
    </location>
</feature>
<feature type="domain" description="Carboxylesterase type B" evidence="4">
    <location>
        <begin position="23"/>
        <end position="455"/>
    </location>
</feature>
<dbReference type="InterPro" id="IPR019819">
    <property type="entry name" value="Carboxylesterase_B_CS"/>
</dbReference>
<accession>A0A409VI02</accession>